<keyword evidence="4" id="KW-1185">Reference proteome</keyword>
<comment type="caution">
    <text evidence="3">The sequence shown here is derived from an EMBL/GenBank/DDBJ whole genome shotgun (WGS) entry which is preliminary data.</text>
</comment>
<sequence>FEELNIDLFNKTIKLVEQVLKDANCRREEVGETLIIGGSTRIPKVQQLFKQFFREKESSKDVMVDDAIIRGAAIQGGILSGTERGADIILVDICPHSLGVEIIGGIFSILIPRNTAIPTKKSGNYTTVTDNQICVECSIFEGEHSRTKYNNLLGTFTLSGIPPAPSGVPQIKVMFEVDASGILQARAVDEAT</sequence>
<organism evidence="3 4">
    <name type="scientific">Collybia nuda</name>
    <dbReference type="NCBI Taxonomy" id="64659"/>
    <lineage>
        <taxon>Eukaryota</taxon>
        <taxon>Fungi</taxon>
        <taxon>Dikarya</taxon>
        <taxon>Basidiomycota</taxon>
        <taxon>Agaricomycotina</taxon>
        <taxon>Agaricomycetes</taxon>
        <taxon>Agaricomycetidae</taxon>
        <taxon>Agaricales</taxon>
        <taxon>Tricholomatineae</taxon>
        <taxon>Clitocybaceae</taxon>
        <taxon>Collybia</taxon>
    </lineage>
</organism>
<dbReference type="OrthoDB" id="2689792at2759"/>
<dbReference type="Pfam" id="PF00012">
    <property type="entry name" value="HSP70"/>
    <property type="match status" value="1"/>
</dbReference>
<keyword evidence="2" id="KW-0067">ATP-binding</keyword>
<evidence type="ECO:0000313" key="4">
    <source>
        <dbReference type="Proteomes" id="UP000807353"/>
    </source>
</evidence>
<protein>
    <submittedName>
        <fullName evidence="3">Glucose regulated protein 78</fullName>
    </submittedName>
</protein>
<evidence type="ECO:0000256" key="1">
    <source>
        <dbReference type="ARBA" id="ARBA00022741"/>
    </source>
</evidence>
<dbReference type="PRINTS" id="PR00301">
    <property type="entry name" value="HEATSHOCK70"/>
</dbReference>
<feature type="non-terminal residue" evidence="3">
    <location>
        <position position="1"/>
    </location>
</feature>
<name>A0A9P6C7J8_9AGAR</name>
<dbReference type="InterPro" id="IPR029047">
    <property type="entry name" value="HSP70_peptide-bd_sf"/>
</dbReference>
<evidence type="ECO:0000313" key="3">
    <source>
        <dbReference type="EMBL" id="KAF9455211.1"/>
    </source>
</evidence>
<dbReference type="PANTHER" id="PTHR19375">
    <property type="entry name" value="HEAT SHOCK PROTEIN 70KDA"/>
    <property type="match status" value="1"/>
</dbReference>
<dbReference type="Gene3D" id="3.90.640.10">
    <property type="entry name" value="Actin, Chain A, domain 4"/>
    <property type="match status" value="1"/>
</dbReference>
<accession>A0A9P6C7J8</accession>
<dbReference type="InterPro" id="IPR043129">
    <property type="entry name" value="ATPase_NBD"/>
</dbReference>
<dbReference type="GO" id="GO:0005524">
    <property type="term" value="F:ATP binding"/>
    <property type="evidence" value="ECO:0007669"/>
    <property type="project" value="UniProtKB-KW"/>
</dbReference>
<gene>
    <name evidence="3" type="ORF">BDZ94DRAFT_1180463</name>
</gene>
<proteinExistence type="predicted"/>
<dbReference type="Gene3D" id="2.60.34.10">
    <property type="entry name" value="Substrate Binding Domain Of DNAk, Chain A, domain 1"/>
    <property type="match status" value="1"/>
</dbReference>
<dbReference type="AlphaFoldDB" id="A0A9P6C7J8"/>
<dbReference type="GO" id="GO:0140662">
    <property type="term" value="F:ATP-dependent protein folding chaperone"/>
    <property type="evidence" value="ECO:0007669"/>
    <property type="project" value="InterPro"/>
</dbReference>
<dbReference type="Proteomes" id="UP000807353">
    <property type="component" value="Unassembled WGS sequence"/>
</dbReference>
<keyword evidence="1" id="KW-0547">Nucleotide-binding</keyword>
<reference evidence="3" key="1">
    <citation type="submission" date="2020-11" db="EMBL/GenBank/DDBJ databases">
        <authorList>
            <consortium name="DOE Joint Genome Institute"/>
            <person name="Ahrendt S."/>
            <person name="Riley R."/>
            <person name="Andreopoulos W."/>
            <person name="Labutti K."/>
            <person name="Pangilinan J."/>
            <person name="Ruiz-Duenas F.J."/>
            <person name="Barrasa J.M."/>
            <person name="Sanchez-Garcia M."/>
            <person name="Camarero S."/>
            <person name="Miyauchi S."/>
            <person name="Serrano A."/>
            <person name="Linde D."/>
            <person name="Babiker R."/>
            <person name="Drula E."/>
            <person name="Ayuso-Fernandez I."/>
            <person name="Pacheco R."/>
            <person name="Padilla G."/>
            <person name="Ferreira P."/>
            <person name="Barriuso J."/>
            <person name="Kellner H."/>
            <person name="Castanera R."/>
            <person name="Alfaro M."/>
            <person name="Ramirez L."/>
            <person name="Pisabarro A.G."/>
            <person name="Kuo A."/>
            <person name="Tritt A."/>
            <person name="Lipzen A."/>
            <person name="He G."/>
            <person name="Yan M."/>
            <person name="Ng V."/>
            <person name="Cullen D."/>
            <person name="Martin F."/>
            <person name="Rosso M.-N."/>
            <person name="Henrissat B."/>
            <person name="Hibbett D."/>
            <person name="Martinez A.T."/>
            <person name="Grigoriev I.V."/>
        </authorList>
    </citation>
    <scope>NUCLEOTIDE SEQUENCE</scope>
    <source>
        <strain evidence="3">CBS 247.69</strain>
    </source>
</reference>
<dbReference type="EMBL" id="MU150908">
    <property type="protein sequence ID" value="KAF9455211.1"/>
    <property type="molecule type" value="Genomic_DNA"/>
</dbReference>
<dbReference type="SUPFAM" id="SSF53067">
    <property type="entry name" value="Actin-like ATPase domain"/>
    <property type="match status" value="1"/>
</dbReference>
<dbReference type="InterPro" id="IPR013126">
    <property type="entry name" value="Hsp_70_fam"/>
</dbReference>
<evidence type="ECO:0000256" key="2">
    <source>
        <dbReference type="ARBA" id="ARBA00022840"/>
    </source>
</evidence>
<dbReference type="SUPFAM" id="SSF100920">
    <property type="entry name" value="Heat shock protein 70kD (HSP70), peptide-binding domain"/>
    <property type="match status" value="1"/>
</dbReference>
<dbReference type="Gene3D" id="3.30.420.40">
    <property type="match status" value="2"/>
</dbReference>